<dbReference type="EMBL" id="JOPA01000016">
    <property type="protein sequence ID" value="OUI94354.1"/>
    <property type="molecule type" value="Genomic_DNA"/>
</dbReference>
<dbReference type="PANTHER" id="PTHR34472:SF1">
    <property type="entry name" value="SULFUR CARRIER PROTEIN THIS"/>
    <property type="match status" value="1"/>
</dbReference>
<dbReference type="SUPFAM" id="SSF54285">
    <property type="entry name" value="MoaD/ThiS"/>
    <property type="match status" value="1"/>
</dbReference>
<proteinExistence type="predicted"/>
<dbReference type="InterPro" id="IPR016155">
    <property type="entry name" value="Mopterin_synth/thiamin_S_b"/>
</dbReference>
<gene>
    <name evidence="1" type="ORF">HK17_04795</name>
</gene>
<name>A0A252AV70_9PROT</name>
<comment type="caution">
    <text evidence="1">The sequence shown here is derived from an EMBL/GenBank/DDBJ whole genome shotgun (WGS) entry which is preliminary data.</text>
</comment>
<dbReference type="CDD" id="cd00565">
    <property type="entry name" value="Ubl_ThiS"/>
    <property type="match status" value="1"/>
</dbReference>
<evidence type="ECO:0000313" key="2">
    <source>
        <dbReference type="Proteomes" id="UP000194641"/>
    </source>
</evidence>
<dbReference type="PANTHER" id="PTHR34472">
    <property type="entry name" value="SULFUR CARRIER PROTEIN THIS"/>
    <property type="match status" value="1"/>
</dbReference>
<dbReference type="NCBIfam" id="TIGR01683">
    <property type="entry name" value="thiS"/>
    <property type="match status" value="1"/>
</dbReference>
<dbReference type="InterPro" id="IPR010035">
    <property type="entry name" value="Thi_S"/>
</dbReference>
<organism evidence="1 2">
    <name type="scientific">Acetobacter indonesiensis</name>
    <dbReference type="NCBI Taxonomy" id="104101"/>
    <lineage>
        <taxon>Bacteria</taxon>
        <taxon>Pseudomonadati</taxon>
        <taxon>Pseudomonadota</taxon>
        <taxon>Alphaproteobacteria</taxon>
        <taxon>Acetobacterales</taxon>
        <taxon>Acetobacteraceae</taxon>
        <taxon>Acetobacter</taxon>
    </lineage>
</organism>
<protein>
    <submittedName>
        <fullName evidence="1">Thiamine biosynthesis protein</fullName>
    </submittedName>
</protein>
<dbReference type="InterPro" id="IPR003749">
    <property type="entry name" value="ThiS/MoaD-like"/>
</dbReference>
<sequence>MKIMVNDEVHEVSARTLAALIDELGYSGARIATAMNGDFVPVPMREKTDLRDGAKVEIVAPMQGG</sequence>
<dbReference type="Proteomes" id="UP000194641">
    <property type="component" value="Unassembled WGS sequence"/>
</dbReference>
<reference evidence="2" key="1">
    <citation type="submission" date="2014-06" db="EMBL/GenBank/DDBJ databases">
        <authorList>
            <person name="Winans N.J."/>
            <person name="Newell P.D."/>
            <person name="Douglas A.E."/>
        </authorList>
    </citation>
    <scope>NUCLEOTIDE SEQUENCE [LARGE SCALE GENOMIC DNA]</scope>
</reference>
<evidence type="ECO:0000313" key="1">
    <source>
        <dbReference type="EMBL" id="OUI94354.1"/>
    </source>
</evidence>
<dbReference type="Gene3D" id="3.10.20.30">
    <property type="match status" value="1"/>
</dbReference>
<dbReference type="AlphaFoldDB" id="A0A252AV70"/>
<dbReference type="RefSeq" id="WP_086659270.1">
    <property type="nucleotide sequence ID" value="NZ_JBJJWX010000005.1"/>
</dbReference>
<accession>A0A252AV70</accession>
<dbReference type="InterPro" id="IPR012675">
    <property type="entry name" value="Beta-grasp_dom_sf"/>
</dbReference>
<dbReference type="Pfam" id="PF02597">
    <property type="entry name" value="ThiS"/>
    <property type="match status" value="1"/>
</dbReference>